<feature type="region of interest" description="Disordered" evidence="1">
    <location>
        <begin position="1"/>
        <end position="39"/>
    </location>
</feature>
<evidence type="ECO:0000313" key="3">
    <source>
        <dbReference type="Proteomes" id="UP000660262"/>
    </source>
</evidence>
<comment type="caution">
    <text evidence="2">The sequence shown here is derived from an EMBL/GenBank/DDBJ whole genome shotgun (WGS) entry which is preliminary data.</text>
</comment>
<reference evidence="2" key="1">
    <citation type="submission" date="2020-10" db="EMBL/GenBank/DDBJ databases">
        <title>Unveiling of a novel bifunctional photoreceptor, Dualchrome1, isolated from a cosmopolitan green alga.</title>
        <authorList>
            <person name="Suzuki S."/>
            <person name="Kawachi M."/>
        </authorList>
    </citation>
    <scope>NUCLEOTIDE SEQUENCE</scope>
    <source>
        <strain evidence="2">NIES 2893</strain>
    </source>
</reference>
<dbReference type="AlphaFoldDB" id="A0A830HJF0"/>
<gene>
    <name evidence="2" type="ORF">PPROV_000468700</name>
</gene>
<dbReference type="Pfam" id="PF24787">
    <property type="entry name" value="TEX47"/>
    <property type="match status" value="1"/>
</dbReference>
<dbReference type="InterPro" id="IPR055308">
    <property type="entry name" value="TEX47-like"/>
</dbReference>
<feature type="compositionally biased region" description="Pro residues" evidence="1">
    <location>
        <begin position="1"/>
        <end position="10"/>
    </location>
</feature>
<keyword evidence="3" id="KW-1185">Reference proteome</keyword>
<dbReference type="Proteomes" id="UP000660262">
    <property type="component" value="Unassembled WGS sequence"/>
</dbReference>
<evidence type="ECO:0000313" key="2">
    <source>
        <dbReference type="EMBL" id="GHP05940.1"/>
    </source>
</evidence>
<name>A0A830HJF0_9CHLO</name>
<organism evidence="2 3">
    <name type="scientific">Pycnococcus provasolii</name>
    <dbReference type="NCBI Taxonomy" id="41880"/>
    <lineage>
        <taxon>Eukaryota</taxon>
        <taxon>Viridiplantae</taxon>
        <taxon>Chlorophyta</taxon>
        <taxon>Pseudoscourfieldiophyceae</taxon>
        <taxon>Pseudoscourfieldiales</taxon>
        <taxon>Pycnococcaceae</taxon>
        <taxon>Pycnococcus</taxon>
    </lineage>
</organism>
<sequence length="268" mass="28393">MTEDAAPPPGGGADMATHSLPQEVNGDTSNGIDTSALASGGPMRSLLDVMLERQNELASKRKTKEAMVNRITLVGTVASSAKAHSAEDAKVFFLDCVQDVSHTGCLVVYPGAVLLVLELEAGVQLDCLRKIANAVRASETFETVRIVSSTEDVPFNAFSSLVTAFVAQENAKPEPIDEEVMVKSLSNINLKMLELGAHLSTLSGDELAKAVDSLNTAFPDLPTVDAVVSAAVTTAPPTLNEFLEIYDTPTDIELESEQVWPAPPMLAL</sequence>
<dbReference type="EMBL" id="BNJQ01000011">
    <property type="protein sequence ID" value="GHP05940.1"/>
    <property type="molecule type" value="Genomic_DNA"/>
</dbReference>
<protein>
    <submittedName>
        <fullName evidence="2">Uncharacterized protein</fullName>
    </submittedName>
</protein>
<dbReference type="PANTHER" id="PTHR34035:SF1">
    <property type="entry name" value="TESTIS-EXPRESSED PROTEIN 47"/>
    <property type="match status" value="1"/>
</dbReference>
<proteinExistence type="predicted"/>
<dbReference type="PANTHER" id="PTHR34035">
    <property type="entry name" value="TESTIS-EXPRESSED PROTEIN 47"/>
    <property type="match status" value="1"/>
</dbReference>
<accession>A0A830HJF0</accession>
<evidence type="ECO:0000256" key="1">
    <source>
        <dbReference type="SAM" id="MobiDB-lite"/>
    </source>
</evidence>
<dbReference type="OrthoDB" id="548795at2759"/>
<feature type="compositionally biased region" description="Polar residues" evidence="1">
    <location>
        <begin position="19"/>
        <end position="37"/>
    </location>
</feature>